<dbReference type="PATRIC" id="fig|662479.7.peg.2000"/>
<dbReference type="STRING" id="662479.C440_09863"/>
<sequence length="159" mass="17773">MDDSKRVKLFLRADAEIGAECTKEAAVEKLTELVDAGRIDDYDVYVWGSDLRVDGPLANTAYGTELLEHIREFKQWATTNDVALEAAFTERRIVSSIADEHYDVVSLPTLCLGVYDDGELIGVYPCNDGEWACSVVEYLERLDDGRRSKVPEPITQTHG</sequence>
<gene>
    <name evidence="1" type="ORF">C440_09863</name>
</gene>
<dbReference type="InterPro" id="IPR046783">
    <property type="entry name" value="HTH_63"/>
</dbReference>
<dbReference type="Proteomes" id="UP000011550">
    <property type="component" value="Unassembled WGS sequence"/>
</dbReference>
<organism evidence="1 2">
    <name type="scientific">Haloferax mucosum ATCC BAA-1512</name>
    <dbReference type="NCBI Taxonomy" id="662479"/>
    <lineage>
        <taxon>Archaea</taxon>
        <taxon>Methanobacteriati</taxon>
        <taxon>Methanobacteriota</taxon>
        <taxon>Stenosarchaea group</taxon>
        <taxon>Halobacteria</taxon>
        <taxon>Halobacteriales</taxon>
        <taxon>Haloferacaceae</taxon>
        <taxon>Haloferax</taxon>
    </lineage>
</organism>
<dbReference type="RefSeq" id="WP_008320244.1">
    <property type="nucleotide sequence ID" value="NZ_AOLN01000012.1"/>
</dbReference>
<dbReference type="AlphaFoldDB" id="M0ICG5"/>
<comment type="caution">
    <text evidence="1">The sequence shown here is derived from an EMBL/GenBank/DDBJ whole genome shotgun (WGS) entry which is preliminary data.</text>
</comment>
<reference evidence="1 2" key="1">
    <citation type="journal article" date="2014" name="PLoS Genet.">
        <title>Phylogenetically driven sequencing of extremely halophilic archaea reveals strategies for static and dynamic osmo-response.</title>
        <authorList>
            <person name="Becker E.A."/>
            <person name="Seitzer P.M."/>
            <person name="Tritt A."/>
            <person name="Larsen D."/>
            <person name="Krusor M."/>
            <person name="Yao A.I."/>
            <person name="Wu D."/>
            <person name="Madern D."/>
            <person name="Eisen J.A."/>
            <person name="Darling A.E."/>
            <person name="Facciotti M.T."/>
        </authorList>
    </citation>
    <scope>NUCLEOTIDE SEQUENCE [LARGE SCALE GENOMIC DNA]</scope>
    <source>
        <strain evidence="1 2">ATCC BAA-1512</strain>
    </source>
</reference>
<name>M0ICG5_9EURY</name>
<evidence type="ECO:0000313" key="1">
    <source>
        <dbReference type="EMBL" id="ELZ94475.1"/>
    </source>
</evidence>
<dbReference type="Pfam" id="PF20575">
    <property type="entry name" value="HTH_63"/>
    <property type="match status" value="1"/>
</dbReference>
<proteinExistence type="predicted"/>
<accession>M0ICG5</accession>
<dbReference type="EMBL" id="AOLN01000012">
    <property type="protein sequence ID" value="ELZ94475.1"/>
    <property type="molecule type" value="Genomic_DNA"/>
</dbReference>
<protein>
    <submittedName>
        <fullName evidence="1">Uncharacterized protein</fullName>
    </submittedName>
</protein>
<evidence type="ECO:0000313" key="2">
    <source>
        <dbReference type="Proteomes" id="UP000011550"/>
    </source>
</evidence>
<keyword evidence="2" id="KW-1185">Reference proteome</keyword>